<sequence length="67" mass="7278">MSAQAQLWQASTFSSGGPDRVEWRFDGGKVQLRHRGHDDQGVLTLSRAEWQAFVAAAKSGQAGSIAY</sequence>
<evidence type="ECO:0000259" key="1">
    <source>
        <dbReference type="Pfam" id="PF04149"/>
    </source>
</evidence>
<evidence type="ECO:0000313" key="2">
    <source>
        <dbReference type="EMBL" id="MFC5066027.1"/>
    </source>
</evidence>
<proteinExistence type="predicted"/>
<comment type="caution">
    <text evidence="2">The sequence shown here is derived from an EMBL/GenBank/DDBJ whole genome shotgun (WGS) entry which is preliminary data.</text>
</comment>
<keyword evidence="3" id="KW-1185">Reference proteome</keyword>
<accession>A0ABV9YWQ1</accession>
<dbReference type="Proteomes" id="UP001595947">
    <property type="component" value="Unassembled WGS sequence"/>
</dbReference>
<gene>
    <name evidence="2" type="ORF">ACFPBZ_27715</name>
</gene>
<evidence type="ECO:0000313" key="3">
    <source>
        <dbReference type="Proteomes" id="UP001595947"/>
    </source>
</evidence>
<organism evidence="2 3">
    <name type="scientific">Actinomycetospora atypica</name>
    <dbReference type="NCBI Taxonomy" id="1290095"/>
    <lineage>
        <taxon>Bacteria</taxon>
        <taxon>Bacillati</taxon>
        <taxon>Actinomycetota</taxon>
        <taxon>Actinomycetes</taxon>
        <taxon>Pseudonocardiales</taxon>
        <taxon>Pseudonocardiaceae</taxon>
        <taxon>Actinomycetospora</taxon>
    </lineage>
</organism>
<dbReference type="InterPro" id="IPR007278">
    <property type="entry name" value="DUF397"/>
</dbReference>
<protein>
    <submittedName>
        <fullName evidence="2">DUF397 domain-containing protein</fullName>
    </submittedName>
</protein>
<dbReference type="RefSeq" id="WP_378039344.1">
    <property type="nucleotide sequence ID" value="NZ_JBHSIV010000054.1"/>
</dbReference>
<dbReference type="Pfam" id="PF04149">
    <property type="entry name" value="DUF397"/>
    <property type="match status" value="1"/>
</dbReference>
<reference evidence="3" key="1">
    <citation type="journal article" date="2019" name="Int. J. Syst. Evol. Microbiol.">
        <title>The Global Catalogue of Microorganisms (GCM) 10K type strain sequencing project: providing services to taxonomists for standard genome sequencing and annotation.</title>
        <authorList>
            <consortium name="The Broad Institute Genomics Platform"/>
            <consortium name="The Broad Institute Genome Sequencing Center for Infectious Disease"/>
            <person name="Wu L."/>
            <person name="Ma J."/>
        </authorList>
    </citation>
    <scope>NUCLEOTIDE SEQUENCE [LARGE SCALE GENOMIC DNA]</scope>
    <source>
        <strain evidence="3">CGMCC 4.7093</strain>
    </source>
</reference>
<feature type="domain" description="DUF397" evidence="1">
    <location>
        <begin position="8"/>
        <end position="58"/>
    </location>
</feature>
<dbReference type="EMBL" id="JBHSIV010000054">
    <property type="protein sequence ID" value="MFC5066027.1"/>
    <property type="molecule type" value="Genomic_DNA"/>
</dbReference>
<name>A0ABV9YWQ1_9PSEU</name>